<name>A0ABP1NWC8_XYLVO</name>
<protein>
    <submittedName>
        <fullName evidence="2">Uncharacterized protein</fullName>
    </submittedName>
</protein>
<evidence type="ECO:0000313" key="3">
    <source>
        <dbReference type="Proteomes" id="UP001642520"/>
    </source>
</evidence>
<reference evidence="2 3" key="1">
    <citation type="submission" date="2024-08" db="EMBL/GenBank/DDBJ databases">
        <authorList>
            <person name="Will J Nash"/>
            <person name="Angela Man"/>
            <person name="Seanna McTaggart"/>
            <person name="Kendall Baker"/>
            <person name="Tom Barker"/>
            <person name="Leah Catchpole"/>
            <person name="Alex Durrant"/>
            <person name="Karim Gharbi"/>
            <person name="Naomi Irish"/>
            <person name="Gemy Kaithakottil"/>
            <person name="Debby Ku"/>
            <person name="Aaliyah Providence"/>
            <person name="Felix Shaw"/>
            <person name="David Swarbreck"/>
            <person name="Chris Watkins"/>
            <person name="Ann M. McCartney"/>
            <person name="Giulio Formenti"/>
            <person name="Alice Mouton"/>
            <person name="Noel Vella"/>
            <person name="Bjorn M von Reumont"/>
            <person name="Adriana Vella"/>
            <person name="Wilfried Haerty"/>
        </authorList>
    </citation>
    <scope>NUCLEOTIDE SEQUENCE [LARGE SCALE GENOMIC DNA]</scope>
</reference>
<accession>A0ABP1NWC8</accession>
<keyword evidence="3" id="KW-1185">Reference proteome</keyword>
<gene>
    <name evidence="2" type="ORF">XYLVIOL_LOCUS6785</name>
</gene>
<comment type="caution">
    <text evidence="2">The sequence shown here is derived from an EMBL/GenBank/DDBJ whole genome shotgun (WGS) entry which is preliminary data.</text>
</comment>
<feature type="region of interest" description="Disordered" evidence="1">
    <location>
        <begin position="1"/>
        <end position="55"/>
    </location>
</feature>
<dbReference type="Proteomes" id="UP001642520">
    <property type="component" value="Unassembled WGS sequence"/>
</dbReference>
<proteinExistence type="predicted"/>
<feature type="compositionally biased region" description="Polar residues" evidence="1">
    <location>
        <begin position="31"/>
        <end position="55"/>
    </location>
</feature>
<dbReference type="EMBL" id="CAXAJV020001293">
    <property type="protein sequence ID" value="CAL7944672.1"/>
    <property type="molecule type" value="Genomic_DNA"/>
</dbReference>
<organism evidence="2 3">
    <name type="scientific">Xylocopa violacea</name>
    <name type="common">Violet carpenter bee</name>
    <name type="synonym">Apis violacea</name>
    <dbReference type="NCBI Taxonomy" id="135666"/>
    <lineage>
        <taxon>Eukaryota</taxon>
        <taxon>Metazoa</taxon>
        <taxon>Ecdysozoa</taxon>
        <taxon>Arthropoda</taxon>
        <taxon>Hexapoda</taxon>
        <taxon>Insecta</taxon>
        <taxon>Pterygota</taxon>
        <taxon>Neoptera</taxon>
        <taxon>Endopterygota</taxon>
        <taxon>Hymenoptera</taxon>
        <taxon>Apocrita</taxon>
        <taxon>Aculeata</taxon>
        <taxon>Apoidea</taxon>
        <taxon>Anthophila</taxon>
        <taxon>Apidae</taxon>
        <taxon>Xylocopa</taxon>
        <taxon>Xylocopa</taxon>
    </lineage>
</organism>
<sequence length="88" mass="9713">MPTKGKHHHLSQHHQHHSQSHHNPPQPQPQLIVNINQSSVHSPQPYNTVVTSNTPRFVPNAVGDLLHESEFNDSSNSSSSGIAGPRSY</sequence>
<evidence type="ECO:0000313" key="2">
    <source>
        <dbReference type="EMBL" id="CAL7944672.1"/>
    </source>
</evidence>
<evidence type="ECO:0000256" key="1">
    <source>
        <dbReference type="SAM" id="MobiDB-lite"/>
    </source>
</evidence>
<feature type="region of interest" description="Disordered" evidence="1">
    <location>
        <begin position="68"/>
        <end position="88"/>
    </location>
</feature>
<feature type="compositionally biased region" description="Basic residues" evidence="1">
    <location>
        <begin position="1"/>
        <end position="20"/>
    </location>
</feature>